<dbReference type="InterPro" id="IPR035901">
    <property type="entry name" value="GIY-YIG_endonuc_sf"/>
</dbReference>
<evidence type="ECO:0000259" key="1">
    <source>
        <dbReference type="PROSITE" id="PS50164"/>
    </source>
</evidence>
<reference evidence="2" key="1">
    <citation type="journal article" date="2021" name="PeerJ">
        <title>Extensive microbial diversity within the chicken gut microbiome revealed by metagenomics and culture.</title>
        <authorList>
            <person name="Gilroy R."/>
            <person name="Ravi A."/>
            <person name="Getino M."/>
            <person name="Pursley I."/>
            <person name="Horton D.L."/>
            <person name="Alikhan N.F."/>
            <person name="Baker D."/>
            <person name="Gharbi K."/>
            <person name="Hall N."/>
            <person name="Watson M."/>
            <person name="Adriaenssens E.M."/>
            <person name="Foster-Nyarko E."/>
            <person name="Jarju S."/>
            <person name="Secka A."/>
            <person name="Antonio M."/>
            <person name="Oren A."/>
            <person name="Chaudhuri R.R."/>
            <person name="La Ragione R."/>
            <person name="Hildebrand F."/>
            <person name="Pallen M.J."/>
        </authorList>
    </citation>
    <scope>NUCLEOTIDE SEQUENCE</scope>
    <source>
        <strain evidence="2">ChiHjej10B9-743</strain>
    </source>
</reference>
<dbReference type="CDD" id="cd10446">
    <property type="entry name" value="GIY-YIG_unchar_1"/>
    <property type="match status" value="1"/>
</dbReference>
<feature type="domain" description="GIY-YIG" evidence="1">
    <location>
        <begin position="191"/>
        <end position="288"/>
    </location>
</feature>
<comment type="caution">
    <text evidence="2">The sequence shown here is derived from an EMBL/GenBank/DDBJ whole genome shotgun (WGS) entry which is preliminary data.</text>
</comment>
<dbReference type="SUPFAM" id="SSF82771">
    <property type="entry name" value="GIY-YIG endonuclease"/>
    <property type="match status" value="1"/>
</dbReference>
<reference evidence="2" key="2">
    <citation type="submission" date="2021-04" db="EMBL/GenBank/DDBJ databases">
        <authorList>
            <person name="Gilroy R."/>
        </authorList>
    </citation>
    <scope>NUCLEOTIDE SEQUENCE</scope>
    <source>
        <strain evidence="2">ChiHjej10B9-743</strain>
    </source>
</reference>
<sequence length="289" mass="33953">MNIPLNSILNLTEERIENSKIELNMNDGKTKEPFIDRWLDRPEDERAAGLAKRCSYWTWYRPDRRNFREGNWVFSFMRLHRQDEWLFVSAAEIVDTPEYGSENGYATVRILETYAPLFGRLIINLHKGNKFSLYVFRLDKFLGEATVKEILPALYTGEAFDGYDRVHLPYAKLDRIFRREIMSSYHDALESVTGVYCLTDTRTGKLYIGSATGEGGVAARWGSYLDSKHGGNKKLRELYEREGEGYFRENFEFTLLEYFGMSYDPQKVLEREQWWKDCLDTRAHGYNDN</sequence>
<dbReference type="PROSITE" id="PS50164">
    <property type="entry name" value="GIY_YIG"/>
    <property type="match status" value="1"/>
</dbReference>
<organism evidence="2 3">
    <name type="scientific">Candidatus Olsenella excrementavium</name>
    <dbReference type="NCBI Taxonomy" id="2838709"/>
    <lineage>
        <taxon>Bacteria</taxon>
        <taxon>Bacillati</taxon>
        <taxon>Actinomycetota</taxon>
        <taxon>Coriobacteriia</taxon>
        <taxon>Coriobacteriales</taxon>
        <taxon>Atopobiaceae</taxon>
        <taxon>Olsenella</taxon>
    </lineage>
</organism>
<protein>
    <submittedName>
        <fullName evidence="2">GIY-YIG nuclease family protein</fullName>
    </submittedName>
</protein>
<evidence type="ECO:0000313" key="2">
    <source>
        <dbReference type="EMBL" id="HIY79803.1"/>
    </source>
</evidence>
<dbReference type="EMBL" id="DXCP01000037">
    <property type="protein sequence ID" value="HIY79803.1"/>
    <property type="molecule type" value="Genomic_DNA"/>
</dbReference>
<name>A0A9D1ZBL5_9ACTN</name>
<dbReference type="Proteomes" id="UP000824133">
    <property type="component" value="Unassembled WGS sequence"/>
</dbReference>
<evidence type="ECO:0000313" key="3">
    <source>
        <dbReference type="Proteomes" id="UP000824133"/>
    </source>
</evidence>
<accession>A0A9D1ZBL5</accession>
<dbReference type="AlphaFoldDB" id="A0A9D1ZBL5"/>
<proteinExistence type="predicted"/>
<dbReference type="InterPro" id="IPR000305">
    <property type="entry name" value="GIY-YIG_endonuc"/>
</dbReference>
<gene>
    <name evidence="2" type="ORF">IAA42_05140</name>
</gene>
<dbReference type="Gene3D" id="3.40.1440.10">
    <property type="entry name" value="GIY-YIG endonuclease"/>
    <property type="match status" value="1"/>
</dbReference>